<dbReference type="SUPFAM" id="SSF101148">
    <property type="entry name" value="Plant invertase/pectin methylesterase inhibitor"/>
    <property type="match status" value="1"/>
</dbReference>
<evidence type="ECO:0000313" key="4">
    <source>
        <dbReference type="Proteomes" id="UP001324115"/>
    </source>
</evidence>
<keyword evidence="4" id="KW-1185">Reference proteome</keyword>
<reference evidence="3 4" key="1">
    <citation type="journal article" date="2023" name="G3 (Bethesda)">
        <title>A haplotype-resolved chromosome-scale genome for Quercus rubra L. provides insights into the genetics of adaptive traits for red oak species.</title>
        <authorList>
            <person name="Kapoor B."/>
            <person name="Jenkins J."/>
            <person name="Schmutz J."/>
            <person name="Zhebentyayeva T."/>
            <person name="Kuelheim C."/>
            <person name="Coggeshall M."/>
            <person name="Heim C."/>
            <person name="Lasky J.R."/>
            <person name="Leites L."/>
            <person name="Islam-Faridi N."/>
            <person name="Romero-Severson J."/>
            <person name="DeLeo V.L."/>
            <person name="Lucas S.M."/>
            <person name="Lazic D."/>
            <person name="Gailing O."/>
            <person name="Carlson J."/>
            <person name="Staton M."/>
        </authorList>
    </citation>
    <scope>NUCLEOTIDE SEQUENCE [LARGE SCALE GENOMIC DNA]</scope>
    <source>
        <strain evidence="3">Pseudo-F2</strain>
    </source>
</reference>
<dbReference type="Gene3D" id="1.20.140.40">
    <property type="entry name" value="Invertase/pectin methylesterase inhibitor family protein"/>
    <property type="match status" value="1"/>
</dbReference>
<dbReference type="Proteomes" id="UP001324115">
    <property type="component" value="Unassembled WGS sequence"/>
</dbReference>
<dbReference type="InterPro" id="IPR035513">
    <property type="entry name" value="Invertase/methylesterase_inhib"/>
</dbReference>
<name>A0AAN7IVU9_QUERU</name>
<proteinExistence type="predicted"/>
<feature type="chain" id="PRO_5042811440" description="Pectinesterase inhibitor domain-containing protein" evidence="1">
    <location>
        <begin position="28"/>
        <end position="176"/>
    </location>
</feature>
<sequence length="176" mass="18849">MSSPISCLSILVIPLLVTSLFYDVSNANQDLVEKVCTQSTDHDYCVSVLLSDPEGHTNVLYRLGLVATSVSLNLIPDINGEVGNALIGVTNADVEAKITSCQTDIDTIYTIMDQARTTAGTQSYKEEAKLLASAQDKVAGCNARFPPNQSPIQSSTSKIEKLINIVATILIMTPKS</sequence>
<dbReference type="GO" id="GO:0004857">
    <property type="term" value="F:enzyme inhibitor activity"/>
    <property type="evidence" value="ECO:0007669"/>
    <property type="project" value="InterPro"/>
</dbReference>
<evidence type="ECO:0000256" key="1">
    <source>
        <dbReference type="SAM" id="SignalP"/>
    </source>
</evidence>
<dbReference type="NCBIfam" id="TIGR01614">
    <property type="entry name" value="PME_inhib"/>
    <property type="match status" value="1"/>
</dbReference>
<dbReference type="InterPro" id="IPR006501">
    <property type="entry name" value="Pectinesterase_inhib_dom"/>
</dbReference>
<gene>
    <name evidence="3" type="ORF">RGQ29_021499</name>
</gene>
<protein>
    <recommendedName>
        <fullName evidence="2">Pectinesterase inhibitor domain-containing protein</fullName>
    </recommendedName>
</protein>
<feature type="domain" description="Pectinesterase inhibitor" evidence="2">
    <location>
        <begin position="27"/>
        <end position="169"/>
    </location>
</feature>
<comment type="caution">
    <text evidence="3">The sequence shown here is derived from an EMBL/GenBank/DDBJ whole genome shotgun (WGS) entry which is preliminary data.</text>
</comment>
<organism evidence="3 4">
    <name type="scientific">Quercus rubra</name>
    <name type="common">Northern red oak</name>
    <name type="synonym">Quercus borealis</name>
    <dbReference type="NCBI Taxonomy" id="3512"/>
    <lineage>
        <taxon>Eukaryota</taxon>
        <taxon>Viridiplantae</taxon>
        <taxon>Streptophyta</taxon>
        <taxon>Embryophyta</taxon>
        <taxon>Tracheophyta</taxon>
        <taxon>Spermatophyta</taxon>
        <taxon>Magnoliopsida</taxon>
        <taxon>eudicotyledons</taxon>
        <taxon>Gunneridae</taxon>
        <taxon>Pentapetalae</taxon>
        <taxon>rosids</taxon>
        <taxon>fabids</taxon>
        <taxon>Fagales</taxon>
        <taxon>Fagaceae</taxon>
        <taxon>Quercus</taxon>
    </lineage>
</organism>
<dbReference type="AlphaFoldDB" id="A0AAN7IVU9"/>
<evidence type="ECO:0000313" key="3">
    <source>
        <dbReference type="EMBL" id="KAK4591324.1"/>
    </source>
</evidence>
<evidence type="ECO:0000259" key="2">
    <source>
        <dbReference type="SMART" id="SM00856"/>
    </source>
</evidence>
<dbReference type="SMART" id="SM00856">
    <property type="entry name" value="PMEI"/>
    <property type="match status" value="1"/>
</dbReference>
<accession>A0AAN7IVU9</accession>
<feature type="signal peptide" evidence="1">
    <location>
        <begin position="1"/>
        <end position="27"/>
    </location>
</feature>
<keyword evidence="1" id="KW-0732">Signal</keyword>
<dbReference type="EMBL" id="JAXUIC010000005">
    <property type="protein sequence ID" value="KAK4591324.1"/>
    <property type="molecule type" value="Genomic_DNA"/>
</dbReference>